<dbReference type="PROSITE" id="PS50181">
    <property type="entry name" value="FBOX"/>
    <property type="match status" value="1"/>
</dbReference>
<proteinExistence type="predicted"/>
<dbReference type="EMBL" id="JABXXO010000013">
    <property type="protein sequence ID" value="KAF7761929.1"/>
    <property type="molecule type" value="Genomic_DNA"/>
</dbReference>
<dbReference type="Proteomes" id="UP000629468">
    <property type="component" value="Unassembled WGS sequence"/>
</dbReference>
<dbReference type="InterPro" id="IPR036047">
    <property type="entry name" value="F-box-like_dom_sf"/>
</dbReference>
<organism evidence="2 3">
    <name type="scientific">Agaricus bisporus var. burnettii</name>
    <dbReference type="NCBI Taxonomy" id="192524"/>
    <lineage>
        <taxon>Eukaryota</taxon>
        <taxon>Fungi</taxon>
        <taxon>Dikarya</taxon>
        <taxon>Basidiomycota</taxon>
        <taxon>Agaricomycotina</taxon>
        <taxon>Agaricomycetes</taxon>
        <taxon>Agaricomycetidae</taxon>
        <taxon>Agaricales</taxon>
        <taxon>Agaricineae</taxon>
        <taxon>Agaricaceae</taxon>
        <taxon>Agaricus</taxon>
    </lineage>
</organism>
<accession>A0A8H7C5I7</accession>
<evidence type="ECO:0000313" key="3">
    <source>
        <dbReference type="Proteomes" id="UP000629468"/>
    </source>
</evidence>
<feature type="domain" description="F-box" evidence="1">
    <location>
        <begin position="54"/>
        <end position="100"/>
    </location>
</feature>
<reference evidence="2 3" key="1">
    <citation type="journal article" name="Sci. Rep.">
        <title>Telomere-to-telomere assembled and centromere annotated genomes of the two main subspecies of the button mushroom Agaricus bisporus reveal especially polymorphic chromosome ends.</title>
        <authorList>
            <person name="Sonnenberg A.S.M."/>
            <person name="Sedaghat-Telgerd N."/>
            <person name="Lavrijssen B."/>
            <person name="Ohm R.A."/>
            <person name="Hendrickx P.M."/>
            <person name="Scholtmeijer K."/>
            <person name="Baars J.J.P."/>
            <person name="van Peer A."/>
        </authorList>
    </citation>
    <scope>NUCLEOTIDE SEQUENCE [LARGE SCALE GENOMIC DNA]</scope>
    <source>
        <strain evidence="2 3">H119_p4</strain>
    </source>
</reference>
<dbReference type="Gene3D" id="1.20.1280.50">
    <property type="match status" value="1"/>
</dbReference>
<dbReference type="Pfam" id="PF12937">
    <property type="entry name" value="F-box-like"/>
    <property type="match status" value="1"/>
</dbReference>
<dbReference type="InterPro" id="IPR001810">
    <property type="entry name" value="F-box_dom"/>
</dbReference>
<dbReference type="SUPFAM" id="SSF81383">
    <property type="entry name" value="F-box domain"/>
    <property type="match status" value="1"/>
</dbReference>
<dbReference type="AlphaFoldDB" id="A0A8H7C5I7"/>
<comment type="caution">
    <text evidence="2">The sequence shown here is derived from an EMBL/GenBank/DDBJ whole genome shotgun (WGS) entry which is preliminary data.</text>
</comment>
<evidence type="ECO:0000259" key="1">
    <source>
        <dbReference type="PROSITE" id="PS50181"/>
    </source>
</evidence>
<gene>
    <name evidence="2" type="ORF">Agabi119p4_9921</name>
</gene>
<sequence length="712" mass="82031">MLKFEALYPCISFSQKTDFAILRGPYCIIRVLSETADGLVISETLQTCYKRSVTSRLTTLPVEVLSRILGYVDNPDITAVKKTCQILRSVTMTRQFWYHRIRELCEEKIASPPEEELEKYTIAELELWAMRRIRARSTSLVTLQLHSRTDPMTEDNYVDMLLVPGGRWLLKIRCDLRVYFVDLDSSNLEQHLLLDSSNTDPRISQYGSVKLNHIWIDRKAPRLSFRLEGSFHNEGYIWVYIYQVNLIGHGASATLMAQIIATFRKTKSIFSHDLSGHYVVSESTAPGLEILDYRQALGCFDYPLIESHTHTFKYSPVDFNTIAELEQWSMRRIRARSTSPVKLYPRSREEFPLVTAYDNTLFVPGGRWLLKIRANSHVYFVDLDSSDLEERLLLNSRNIDPRTSHCRVFGNSILWIDHKAPRLSFRFKSSLIVDKEGDLPSTWVYICQVNLTGHGASATLVAQIIATFRNPQQIDSKFVSDAVNDRYFVQERGHELSTTPQLEIFDYRQALERFDYPLMEYHIHPLENYPSDLEFINEDVLAFYCDTTSSYHIFNIESSTSLQHLHQIKLSEVEIVSYQARWAPKATLVTCAGKQYFSDTKTLHGVVVPHERTLPPWTVELGTIPGDFDLGIDLELGIFNSLICHWTDKISRVVHEWDYTYQLPSGGSTRISILPPEEVYHTMEFFDFDEDTGRFLHFGNGSLTVADIVTAD</sequence>
<name>A0A8H7C5I7_AGABI</name>
<dbReference type="SMART" id="SM00256">
    <property type="entry name" value="FBOX"/>
    <property type="match status" value="1"/>
</dbReference>
<evidence type="ECO:0000313" key="2">
    <source>
        <dbReference type="EMBL" id="KAF7761929.1"/>
    </source>
</evidence>
<protein>
    <recommendedName>
        <fullName evidence="1">F-box domain-containing protein</fullName>
    </recommendedName>
</protein>